<feature type="non-terminal residue" evidence="1">
    <location>
        <position position="50"/>
    </location>
</feature>
<accession>A0A382TEK3</accession>
<dbReference type="EMBL" id="UINC01135833">
    <property type="protein sequence ID" value="SVD20225.1"/>
    <property type="molecule type" value="Genomic_DNA"/>
</dbReference>
<proteinExistence type="predicted"/>
<protein>
    <submittedName>
        <fullName evidence="1">Uncharacterized protein</fullName>
    </submittedName>
</protein>
<dbReference type="AlphaFoldDB" id="A0A382TEK3"/>
<reference evidence="1" key="1">
    <citation type="submission" date="2018-05" db="EMBL/GenBank/DDBJ databases">
        <authorList>
            <person name="Lanie J.A."/>
            <person name="Ng W.-L."/>
            <person name="Kazmierczak K.M."/>
            <person name="Andrzejewski T.M."/>
            <person name="Davidsen T.M."/>
            <person name="Wayne K.J."/>
            <person name="Tettelin H."/>
            <person name="Glass J.I."/>
            <person name="Rusch D."/>
            <person name="Podicherti R."/>
            <person name="Tsui H.-C.T."/>
            <person name="Winkler M.E."/>
        </authorList>
    </citation>
    <scope>NUCLEOTIDE SEQUENCE</scope>
</reference>
<gene>
    <name evidence="1" type="ORF">METZ01_LOCUS373079</name>
</gene>
<sequence length="50" mass="5594">MKFRISLLLFLAVLLVSLSKAPRLEARGRPVAVVEMLEGSFTHSTPNKRI</sequence>
<organism evidence="1">
    <name type="scientific">marine metagenome</name>
    <dbReference type="NCBI Taxonomy" id="408172"/>
    <lineage>
        <taxon>unclassified sequences</taxon>
        <taxon>metagenomes</taxon>
        <taxon>ecological metagenomes</taxon>
    </lineage>
</organism>
<name>A0A382TEK3_9ZZZZ</name>
<evidence type="ECO:0000313" key="1">
    <source>
        <dbReference type="EMBL" id="SVD20225.1"/>
    </source>
</evidence>